<keyword evidence="2" id="KW-0325">Glycoprotein</keyword>
<proteinExistence type="predicted"/>
<keyword evidence="5" id="KW-0812">Transmembrane</keyword>
<keyword evidence="3" id="KW-0393">Immunoglobulin domain</keyword>
<evidence type="ECO:0000256" key="4">
    <source>
        <dbReference type="SAM" id="MobiDB-lite"/>
    </source>
</evidence>
<evidence type="ECO:0000256" key="1">
    <source>
        <dbReference type="ARBA" id="ARBA00023157"/>
    </source>
</evidence>
<dbReference type="EMBL" id="JACVVK020000145">
    <property type="protein sequence ID" value="KAK7488863.1"/>
    <property type="molecule type" value="Genomic_DNA"/>
</dbReference>
<keyword evidence="5" id="KW-1133">Transmembrane helix</keyword>
<dbReference type="InterPro" id="IPR013783">
    <property type="entry name" value="Ig-like_fold"/>
</dbReference>
<keyword evidence="7" id="KW-1185">Reference proteome</keyword>
<evidence type="ECO:0000256" key="5">
    <source>
        <dbReference type="SAM" id="Phobius"/>
    </source>
</evidence>
<accession>A0ABD0KPM0</accession>
<evidence type="ECO:0008006" key="8">
    <source>
        <dbReference type="Google" id="ProtNLM"/>
    </source>
</evidence>
<gene>
    <name evidence="6" type="ORF">BaRGS_00019820</name>
</gene>
<dbReference type="AlphaFoldDB" id="A0ABD0KPM0"/>
<dbReference type="InterPro" id="IPR015621">
    <property type="entry name" value="IL-1_rcpt_fam"/>
</dbReference>
<evidence type="ECO:0000256" key="3">
    <source>
        <dbReference type="ARBA" id="ARBA00023319"/>
    </source>
</evidence>
<evidence type="ECO:0000313" key="6">
    <source>
        <dbReference type="EMBL" id="KAK7488863.1"/>
    </source>
</evidence>
<reference evidence="6 7" key="1">
    <citation type="journal article" date="2023" name="Sci. Data">
        <title>Genome assembly of the Korean intertidal mud-creeper Batillaria attramentaria.</title>
        <authorList>
            <person name="Patra A.K."/>
            <person name="Ho P.T."/>
            <person name="Jun S."/>
            <person name="Lee S.J."/>
            <person name="Kim Y."/>
            <person name="Won Y.J."/>
        </authorList>
    </citation>
    <scope>NUCLEOTIDE SEQUENCE [LARGE SCALE GENOMIC DNA]</scope>
    <source>
        <strain evidence="6">Wonlab-2016</strain>
    </source>
</reference>
<comment type="caution">
    <text evidence="6">The sequence shown here is derived from an EMBL/GenBank/DDBJ whole genome shotgun (WGS) entry which is preliminary data.</text>
</comment>
<keyword evidence="5" id="KW-0472">Membrane</keyword>
<feature type="region of interest" description="Disordered" evidence="4">
    <location>
        <begin position="577"/>
        <end position="604"/>
    </location>
</feature>
<dbReference type="Gene3D" id="2.60.40.10">
    <property type="entry name" value="Immunoglobulins"/>
    <property type="match status" value="1"/>
</dbReference>
<dbReference type="PANTHER" id="PTHR11890">
    <property type="entry name" value="INTERLEUKIN-1 RECEPTOR FAMILY MEMBER"/>
    <property type="match status" value="1"/>
</dbReference>
<organism evidence="6 7">
    <name type="scientific">Batillaria attramentaria</name>
    <dbReference type="NCBI Taxonomy" id="370345"/>
    <lineage>
        <taxon>Eukaryota</taxon>
        <taxon>Metazoa</taxon>
        <taxon>Spiralia</taxon>
        <taxon>Lophotrochozoa</taxon>
        <taxon>Mollusca</taxon>
        <taxon>Gastropoda</taxon>
        <taxon>Caenogastropoda</taxon>
        <taxon>Sorbeoconcha</taxon>
        <taxon>Cerithioidea</taxon>
        <taxon>Batillariidae</taxon>
        <taxon>Batillaria</taxon>
    </lineage>
</organism>
<keyword evidence="1" id="KW-1015">Disulfide bond</keyword>
<feature type="compositionally biased region" description="Polar residues" evidence="4">
    <location>
        <begin position="583"/>
        <end position="592"/>
    </location>
</feature>
<sequence length="704" mass="74984">MIPASGSLSLNNSTGRVEVTCGPPSGISTLLISLNIRRVLHKTQQEQALAGAALSGGAGDTGPAQDLSGGKGTASGSIQQRSITFTMTDATCDDGGMYICDAVYMVGTIPVSPPATNSKNLSVIVNPGQITMMADPQQTVYNYNTSLLLRCNGPVGTVDDDTQIEWMWEYKQQGGFLWTTVTTTEDNFYEESSTPSGPGNCAQNQVVTLQGYVLPEDTGRTYRCYVRRVAGSGGNFDQYAGEYIIGTVLSPGDTNTGGNSGESQQSIISMNPSSGSLTLASIVTGGLVEVTCTAPSGVAADDLLSMMIKRVLRRNQALQELASARGTADATAGVNIPGSYVTGSGQQRSVKFTMTQATCSDAGMYICDVTYYTYGSNFETTTSNRILTVTVNPGQLTMKADPQQPVYNYNSPLLLRCNGHVGTVDDDTQIEWMWEYKEQGGFLWTTVTTTEDNFNEESSTPSGPGNCAQNQVVTLQRYVLPEDTGRTYRCYVRRVAGSGGYFDQYAGEYTIGTVLAQGDTNKGGNTGSKSIPETYDDGYKAGFGAGIGVGAGVVAALVVVVVIMLVAWMRRLPCEGTPEAETGTMSVTSVDEPNTESRPAETAGATGPYYELRQTDIGLKSPYAQARNTETAGATGPFYELRQNEIGLTSAFVQASITETAGATGPYDELRQNEIDLASPYDELHPYEEPSILAQRETNTTSPQ</sequence>
<feature type="non-terminal residue" evidence="6">
    <location>
        <position position="704"/>
    </location>
</feature>
<feature type="region of interest" description="Disordered" evidence="4">
    <location>
        <begin position="54"/>
        <end position="76"/>
    </location>
</feature>
<feature type="transmembrane region" description="Helical" evidence="5">
    <location>
        <begin position="543"/>
        <end position="568"/>
    </location>
</feature>
<evidence type="ECO:0000256" key="2">
    <source>
        <dbReference type="ARBA" id="ARBA00023180"/>
    </source>
</evidence>
<dbReference type="PANTHER" id="PTHR11890:SF44">
    <property type="entry name" value="X-LINKED INTERLEUKIN-1 RECEPTOR ACCESSORY PROTEIN-LIKE 2"/>
    <property type="match status" value="1"/>
</dbReference>
<dbReference type="Proteomes" id="UP001519460">
    <property type="component" value="Unassembled WGS sequence"/>
</dbReference>
<protein>
    <recommendedName>
        <fullName evidence="8">Ig-like domain-containing protein</fullName>
    </recommendedName>
</protein>
<evidence type="ECO:0000313" key="7">
    <source>
        <dbReference type="Proteomes" id="UP001519460"/>
    </source>
</evidence>
<name>A0ABD0KPM0_9CAEN</name>